<name>A0AAW1I8N5_POPJA</name>
<feature type="region of interest" description="Disordered" evidence="1">
    <location>
        <begin position="59"/>
        <end position="104"/>
    </location>
</feature>
<keyword evidence="3" id="KW-1185">Reference proteome</keyword>
<evidence type="ECO:0000313" key="2">
    <source>
        <dbReference type="EMBL" id="KAK9685254.1"/>
    </source>
</evidence>
<protein>
    <submittedName>
        <fullName evidence="2">Uncharacterized protein</fullName>
    </submittedName>
</protein>
<sequence length="104" mass="11610">MSSRRGLTNRELFELMEEGLSDIEYLSEEDNFGWESDAISTPGEIQDDIDMDENAAAALAEEREDVSTISDSSESEAEDKSGASTCATRNKKITQDLRRQTLKK</sequence>
<dbReference type="EMBL" id="JASPKY010000792">
    <property type="protein sequence ID" value="KAK9685254.1"/>
    <property type="molecule type" value="Genomic_DNA"/>
</dbReference>
<evidence type="ECO:0000313" key="3">
    <source>
        <dbReference type="Proteomes" id="UP001458880"/>
    </source>
</evidence>
<proteinExistence type="predicted"/>
<dbReference type="Proteomes" id="UP001458880">
    <property type="component" value="Unassembled WGS sequence"/>
</dbReference>
<organism evidence="2 3">
    <name type="scientific">Popillia japonica</name>
    <name type="common">Japanese beetle</name>
    <dbReference type="NCBI Taxonomy" id="7064"/>
    <lineage>
        <taxon>Eukaryota</taxon>
        <taxon>Metazoa</taxon>
        <taxon>Ecdysozoa</taxon>
        <taxon>Arthropoda</taxon>
        <taxon>Hexapoda</taxon>
        <taxon>Insecta</taxon>
        <taxon>Pterygota</taxon>
        <taxon>Neoptera</taxon>
        <taxon>Endopterygota</taxon>
        <taxon>Coleoptera</taxon>
        <taxon>Polyphaga</taxon>
        <taxon>Scarabaeiformia</taxon>
        <taxon>Scarabaeidae</taxon>
        <taxon>Rutelinae</taxon>
        <taxon>Popillia</taxon>
    </lineage>
</organism>
<dbReference type="AlphaFoldDB" id="A0AAW1I8N5"/>
<gene>
    <name evidence="2" type="ORF">QE152_g38171</name>
</gene>
<accession>A0AAW1I8N5</accession>
<evidence type="ECO:0000256" key="1">
    <source>
        <dbReference type="SAM" id="MobiDB-lite"/>
    </source>
</evidence>
<reference evidence="2 3" key="1">
    <citation type="journal article" date="2024" name="BMC Genomics">
        <title>De novo assembly and annotation of Popillia japonica's genome with initial clues to its potential as an invasive pest.</title>
        <authorList>
            <person name="Cucini C."/>
            <person name="Boschi S."/>
            <person name="Funari R."/>
            <person name="Cardaioli E."/>
            <person name="Iannotti N."/>
            <person name="Marturano G."/>
            <person name="Paoli F."/>
            <person name="Bruttini M."/>
            <person name="Carapelli A."/>
            <person name="Frati F."/>
            <person name="Nardi F."/>
        </authorList>
    </citation>
    <scope>NUCLEOTIDE SEQUENCE [LARGE SCALE GENOMIC DNA]</scope>
    <source>
        <strain evidence="2">DMR45628</strain>
    </source>
</reference>
<comment type="caution">
    <text evidence="2">The sequence shown here is derived from an EMBL/GenBank/DDBJ whole genome shotgun (WGS) entry which is preliminary data.</text>
</comment>
<feature type="compositionally biased region" description="Basic and acidic residues" evidence="1">
    <location>
        <begin position="93"/>
        <end position="104"/>
    </location>
</feature>